<keyword evidence="3" id="KW-0949">S-adenosyl-L-methionine</keyword>
<evidence type="ECO:0000256" key="2">
    <source>
        <dbReference type="ARBA" id="ARBA00022679"/>
    </source>
</evidence>
<dbReference type="VEuPathDB" id="FungiDB:BTJ68_14877"/>
<dbReference type="EMBL" id="QWIS01000226">
    <property type="protein sequence ID" value="RMZ00938.1"/>
    <property type="molecule type" value="Genomic_DNA"/>
</dbReference>
<dbReference type="GO" id="GO:0005737">
    <property type="term" value="C:cytoplasm"/>
    <property type="evidence" value="ECO:0007669"/>
    <property type="project" value="TreeGrafter"/>
</dbReference>
<dbReference type="Proteomes" id="UP000280598">
    <property type="component" value="Unassembled WGS sequence"/>
</dbReference>
<evidence type="ECO:0000313" key="6">
    <source>
        <dbReference type="EMBL" id="RMZ00938.1"/>
    </source>
</evidence>
<dbReference type="SUPFAM" id="SSF51322">
    <property type="entry name" value="Cyanovirin-N"/>
    <property type="match status" value="1"/>
</dbReference>
<evidence type="ECO:0000313" key="7">
    <source>
        <dbReference type="Proteomes" id="UP000280598"/>
    </source>
</evidence>
<feature type="region of interest" description="Disordered" evidence="4">
    <location>
        <begin position="648"/>
        <end position="702"/>
    </location>
</feature>
<dbReference type="InterPro" id="IPR026480">
    <property type="entry name" value="RMT2_dom"/>
</dbReference>
<dbReference type="Gene3D" id="2.30.60.10">
    <property type="entry name" value="Cyanovirin-N"/>
    <property type="match status" value="1"/>
</dbReference>
<keyword evidence="1" id="KW-0489">Methyltransferase</keyword>
<dbReference type="Pfam" id="PF06985">
    <property type="entry name" value="HET"/>
    <property type="match status" value="1"/>
</dbReference>
<dbReference type="Gene3D" id="1.25.40.20">
    <property type="entry name" value="Ankyrin repeat-containing domain"/>
    <property type="match status" value="1"/>
</dbReference>
<gene>
    <name evidence="6" type="ORF">D0860_07808</name>
</gene>
<dbReference type="InterPro" id="IPR036673">
    <property type="entry name" value="Cyanovirin-N_sf"/>
</dbReference>
<dbReference type="SMART" id="SM01111">
    <property type="entry name" value="CVNH"/>
    <property type="match status" value="1"/>
</dbReference>
<organism evidence="6 7">
    <name type="scientific">Hortaea werneckii</name>
    <name type="common">Black yeast</name>
    <name type="synonym">Cladosporium werneckii</name>
    <dbReference type="NCBI Taxonomy" id="91943"/>
    <lineage>
        <taxon>Eukaryota</taxon>
        <taxon>Fungi</taxon>
        <taxon>Dikarya</taxon>
        <taxon>Ascomycota</taxon>
        <taxon>Pezizomycotina</taxon>
        <taxon>Dothideomycetes</taxon>
        <taxon>Dothideomycetidae</taxon>
        <taxon>Mycosphaerellales</taxon>
        <taxon>Teratosphaeriaceae</taxon>
        <taxon>Hortaea</taxon>
    </lineage>
</organism>
<dbReference type="GO" id="GO:0032259">
    <property type="term" value="P:methylation"/>
    <property type="evidence" value="ECO:0007669"/>
    <property type="project" value="UniProtKB-KW"/>
</dbReference>
<sequence length="1599" mass="176984">MVELRLTTVLFEMPFGPSQPFCAIEIKCPKTRGCSVHVIDNFLGNNNGQFNTAGNEAPGAKSDRDVSNSFRFSQSSRNVRLSTGLLAAELRAVDGDWRTATLAVRAQCIHKPPSVWTHELVIGDGNEPTPETVVRSSCFELGYRCENLRLEGASWLKAYTLRDNDMAHNWGMHIAPNLGRQFEDFYEFGISLNTLVGNSNGTFSTAEQNFSASARNVHLRNTTLYAELRTVNGQWKRAEIDLRLLVRSTGDGLQPADPRRTLRVAPPRNTKMAALHAKEPRDRLYMPLKNDTDLRMCYIKPGGFRDEVKCNLVTRQAEDLQEYLCLSYVWGDVGDPATIQVNTEKKPVTRNLHMAMRRLRAHGYHGALWIDALCINQADIEEKSVQVSRMSSTYAKAQRVFVWLDSFEHSATDQLGYSPLAATVATFFGLLASNAHMTEAIEQSVSTLSQPTANSSVDASWEEQAPIDYLVRALRTFISSRWFERTWTIQEFVLSRELVYAFGDELLDTRTVKSALKRMECHLRTCCKNALYGMSESACLLLESALTDLQNVFTAQDGIRKLSEGARKKTKDEFDMHRYDSFWSARNPSVEGSLSLLSSLDQLLDGTPESSAEISKHLKFPGATILYSLAKGADMLYSRVLLPQVSDPRDLHPRGQVSHSEVEGVAKSSAGKADGSTCDEEPALAAMHPSTPGPSTRGKAGILPTLGQLTQRLGKDLILKSKAQGRSSTYINNGSLAESESKQRDDCAGKRLVGEEACQTDSHMTPHGVRLQNPQKHAAHGHRSNLMHLASQLVGSKKPGAHTPNPAVDCALQLLSQCRVKQCSDPRDRVFAFIDIATQALGMFKPDYAVSVNDLYKAFTLRIIDHVGNLDIWSLRQPRAESELSSRSKLPSWAIDWACADFPVQSCYDLQSELLKAPLPLSLSPKIYNLTGGDMLSVYGTKLDAIQAMTTRPWSPCKRGLSEVQVPGESELGDWLQFLGIRTAERNSEKDVLWDSFYALLTAKQASNYTVDTYHGSLPGSSRGHSWREATQADRDLFSAWAAREQQHDSTLPTATPGELLPVRRLVDTIAGAKSLFRTGEGRIGLCPPWTKPGDELYCVSGCRWPVVFRRDSEAGPLSKLRRYTFAELERLGSRNYPVAAEAVTIDTNTTNDEVLLAATNHDLESLKKLLKIGSPKIQDPDTGFSPLHAAIASCEPDEDLKGEEGVNGAGDAVHSNALSEESAVETVKLLLENGAIWNELDNNDETPGCLALRLGLKAVYNEIVGAGVRAELLFGRLDDYQLLEEEISDDEEDEAIVGFEPGPPSHAGLRPADSASNGVDASEIPAGFEPAPNPSYKVDEEGKATEAGADTSVPDVSASDANGDSSHVAEPALSNPNVNNEDYLKSELTYSGDRLLDSDNNAVMMDWETEIMKTSADQLAYKPGLRTMNVGHGMGIVDRMFLENKPSMHHIVEAHPAVIQRLKETGWYEKENVRVHEGRWQDVLPKLVEEGVVLDGIYYDTYAEDYKDLKEFFTEHVIALLDKDGKFGFYNGLGADRQVCYDVYTKVVELDLFDAGLDVEWTDIAVPDLKSRDEWNGVRYPYWGSIETYRLPTCKFVG</sequence>
<feature type="domain" description="RMT2" evidence="5">
    <location>
        <begin position="1375"/>
        <end position="1599"/>
    </location>
</feature>
<dbReference type="SUPFAM" id="SSF53335">
    <property type="entry name" value="S-adenosyl-L-methionine-dependent methyltransferases"/>
    <property type="match status" value="1"/>
</dbReference>
<reference evidence="6 7" key="1">
    <citation type="journal article" date="2018" name="BMC Genomics">
        <title>Genomic evidence for intraspecific hybridization in a clonal and extremely halotolerant yeast.</title>
        <authorList>
            <person name="Gostincar C."/>
            <person name="Stajich J.E."/>
            <person name="Zupancic J."/>
            <person name="Zalar P."/>
            <person name="Gunde-Cimerman N."/>
        </authorList>
    </citation>
    <scope>NUCLEOTIDE SEQUENCE [LARGE SCALE GENOMIC DNA]</scope>
    <source>
        <strain evidence="6 7">EXF-562</strain>
    </source>
</reference>
<feature type="region of interest" description="Disordered" evidence="4">
    <location>
        <begin position="1290"/>
        <end position="1381"/>
    </location>
</feature>
<evidence type="ECO:0000259" key="5">
    <source>
        <dbReference type="PROSITE" id="PS51559"/>
    </source>
</evidence>
<protein>
    <recommendedName>
        <fullName evidence="5">RMT2 domain-containing protein</fullName>
    </recommendedName>
</protein>
<dbReference type="SUPFAM" id="SSF48403">
    <property type="entry name" value="Ankyrin repeat"/>
    <property type="match status" value="1"/>
</dbReference>
<proteinExistence type="predicted"/>
<dbReference type="PANTHER" id="PTHR32379:SF1">
    <property type="entry name" value="GUANIDINOACETATE N-METHYLTRANSFERASE"/>
    <property type="match status" value="1"/>
</dbReference>
<dbReference type="FunFam" id="3.40.50.150:FF:000135">
    <property type="entry name" value="Arginine N-methyltransferase 2"/>
    <property type="match status" value="1"/>
</dbReference>
<dbReference type="InterPro" id="IPR029063">
    <property type="entry name" value="SAM-dependent_MTases_sf"/>
</dbReference>
<comment type="caution">
    <text evidence="6">The sequence shown here is derived from an EMBL/GenBank/DDBJ whole genome shotgun (WGS) entry which is preliminary data.</text>
</comment>
<dbReference type="Pfam" id="PF08881">
    <property type="entry name" value="CVNH"/>
    <property type="match status" value="1"/>
</dbReference>
<dbReference type="InterPro" id="IPR051038">
    <property type="entry name" value="RMT2/GAMT_Mtase"/>
</dbReference>
<keyword evidence="2" id="KW-0808">Transferase</keyword>
<accession>A0A3M7GJB1</accession>
<dbReference type="VEuPathDB" id="FungiDB:BTJ68_14876"/>
<evidence type="ECO:0000256" key="3">
    <source>
        <dbReference type="ARBA" id="ARBA00022691"/>
    </source>
</evidence>
<dbReference type="GO" id="GO:0005634">
    <property type="term" value="C:nucleus"/>
    <property type="evidence" value="ECO:0007669"/>
    <property type="project" value="TreeGrafter"/>
</dbReference>
<name>A0A3M7GJB1_HORWE</name>
<dbReference type="InterPro" id="IPR011058">
    <property type="entry name" value="Cyanovirin-N"/>
</dbReference>
<dbReference type="InterPro" id="IPR010730">
    <property type="entry name" value="HET"/>
</dbReference>
<dbReference type="GO" id="GO:0019702">
    <property type="term" value="F:protein arginine N5-methyltransferase activity"/>
    <property type="evidence" value="ECO:0007669"/>
    <property type="project" value="TreeGrafter"/>
</dbReference>
<dbReference type="Gene3D" id="3.40.50.150">
    <property type="entry name" value="Vaccinia Virus protein VP39"/>
    <property type="match status" value="1"/>
</dbReference>
<evidence type="ECO:0000256" key="1">
    <source>
        <dbReference type="ARBA" id="ARBA00022603"/>
    </source>
</evidence>
<evidence type="ECO:0000256" key="4">
    <source>
        <dbReference type="SAM" id="MobiDB-lite"/>
    </source>
</evidence>
<dbReference type="InterPro" id="IPR036770">
    <property type="entry name" value="Ankyrin_rpt-contain_sf"/>
</dbReference>
<dbReference type="PROSITE" id="PS51559">
    <property type="entry name" value="SAM_RMT2"/>
    <property type="match status" value="1"/>
</dbReference>
<dbReference type="PANTHER" id="PTHR32379">
    <property type="entry name" value="GUANIDINOACETATE N-METHYLTRANSFERASE"/>
    <property type="match status" value="1"/>
</dbReference>